<dbReference type="Pfam" id="PF12937">
    <property type="entry name" value="F-box-like"/>
    <property type="match status" value="1"/>
</dbReference>
<evidence type="ECO:0000256" key="1">
    <source>
        <dbReference type="SAM" id="MobiDB-lite"/>
    </source>
</evidence>
<evidence type="ECO:0000256" key="2">
    <source>
        <dbReference type="SAM" id="SignalP"/>
    </source>
</evidence>
<evidence type="ECO:0000313" key="5">
    <source>
        <dbReference type="Proteomes" id="UP001212997"/>
    </source>
</evidence>
<accession>A0AAD5YMI9</accession>
<keyword evidence="2" id="KW-0732">Signal</keyword>
<name>A0AAD5YMI9_9APHY</name>
<feature type="domain" description="F-box" evidence="3">
    <location>
        <begin position="4"/>
        <end position="52"/>
    </location>
</feature>
<reference evidence="4" key="1">
    <citation type="submission" date="2022-07" db="EMBL/GenBank/DDBJ databases">
        <title>Genome Sequence of Physisporinus lineatus.</title>
        <authorList>
            <person name="Buettner E."/>
        </authorList>
    </citation>
    <scope>NUCLEOTIDE SEQUENCE</scope>
    <source>
        <strain evidence="4">VT162</strain>
    </source>
</reference>
<sequence length="1036" mass="117403">MLFKPFMVSLPVELAVLILEQLPAPDILKCRLVSTHLQRIIDSSAGLKYKVDLFAAGMEDGPSMKLSNAEKRVLLERYQEAWRNFRTADTIVQDIPLMDGPLWELSGGILCQSIGRKSLQFKQLPGRIRGISAHDWTIELDFCAEDFTFDPSQGLILAIEGAQRCCFVRPLSLTNGEKHPLAEVERMECPTPAFTDNDRVYIVRICGDLFGLIVREPHLVGEQSDDRLVVRNWKTGDTILSLSGEDYLSLSFLDETHIALSRSTYEATPILTTGTVHLFDLKSGDPEDGSSFTDITLRLPRTTMNGWAYWNVEVVCDPAPIRSSYPSSEVPFHVNPDNRVVAIRARAAQMLWGGAIDLDFFITSKTLLSFFDGIKQGEGDDLDWDEWGPTNARILPSISKQMWCYPVHGSRAIGIHGRNLVIHDFNQKALRKFGALKDIIKDEGVITNTPATDHGLQMYPQDIYHRLPFARHNTNIGGNTRKGLMISEDSLVLVDRMTNLPPELAVLILEELPVKDLVACRRLTRAFRALVENHSSLQYKIELAVGGMEDGHIITVNKARKLKMLSQYQLARDTLRHKTVTKMSMPPSEVYDLCGPLAVFIRRNKFTCLIPPSPSKGTLEQRWEIEHETSLKYCCCDLQQDLLILMDTEGDLRNVYFRTLSTNDPHPRSEQHSVRVTIPNIPPGIEPEDNHARVFGDYVGLQYIKFSAETFRYMYTFNVIQWKTGKIVNPVKHQFFEDGGCRSFAFVDPTHIALASDAGYIEIINIHDRSSKLILDLPKVHGILLLEVSIRSDERPPVWNHKDDPFHVARDDTLLVIDVLMRKFTGDSECRIVVPTWKLRALLPVVKSQKKTWDSWGPQNAKIFNPYPYTFTSSSWSSVFGSRYITVERDTLVMYEFHPLATRPPAIHPTLPGESQYFVEASPVDSPKHSLEDEKEGDQEGEKAEETEPEEEPEGLHGPPPHHAVWFAQYPVDWAAQLHHDMETPQWISPGNPLSYRKYVTSHYVPPEASVAIAETFFVEYQMGTSGVYEGTIYVF</sequence>
<evidence type="ECO:0000313" key="4">
    <source>
        <dbReference type="EMBL" id="KAJ3489941.1"/>
    </source>
</evidence>
<feature type="region of interest" description="Disordered" evidence="1">
    <location>
        <begin position="922"/>
        <end position="960"/>
    </location>
</feature>
<dbReference type="InterPro" id="IPR001810">
    <property type="entry name" value="F-box_dom"/>
</dbReference>
<dbReference type="InterPro" id="IPR036047">
    <property type="entry name" value="F-box-like_dom_sf"/>
</dbReference>
<dbReference type="Pfam" id="PF00646">
    <property type="entry name" value="F-box"/>
    <property type="match status" value="1"/>
</dbReference>
<protein>
    <recommendedName>
        <fullName evidence="3">F-box domain-containing protein</fullName>
    </recommendedName>
</protein>
<dbReference type="PANTHER" id="PTHR31672">
    <property type="entry name" value="BNACNNG10540D PROTEIN"/>
    <property type="match status" value="1"/>
</dbReference>
<feature type="compositionally biased region" description="Basic and acidic residues" evidence="1">
    <location>
        <begin position="926"/>
        <end position="946"/>
    </location>
</feature>
<gene>
    <name evidence="4" type="ORF">NLI96_g1786</name>
</gene>
<feature type="signal peptide" evidence="2">
    <location>
        <begin position="1"/>
        <end position="15"/>
    </location>
</feature>
<feature type="domain" description="F-box" evidence="3">
    <location>
        <begin position="494"/>
        <end position="541"/>
    </location>
</feature>
<dbReference type="InterPro" id="IPR050796">
    <property type="entry name" value="SCF_F-box_component"/>
</dbReference>
<comment type="caution">
    <text evidence="4">The sequence shown here is derived from an EMBL/GenBank/DDBJ whole genome shotgun (WGS) entry which is preliminary data.</text>
</comment>
<dbReference type="SUPFAM" id="SSF81383">
    <property type="entry name" value="F-box domain"/>
    <property type="match status" value="2"/>
</dbReference>
<evidence type="ECO:0000259" key="3">
    <source>
        <dbReference type="PROSITE" id="PS50181"/>
    </source>
</evidence>
<dbReference type="AlphaFoldDB" id="A0AAD5YMI9"/>
<feature type="chain" id="PRO_5042118277" description="F-box domain-containing protein" evidence="2">
    <location>
        <begin position="16"/>
        <end position="1036"/>
    </location>
</feature>
<proteinExistence type="predicted"/>
<organism evidence="4 5">
    <name type="scientific">Meripilus lineatus</name>
    <dbReference type="NCBI Taxonomy" id="2056292"/>
    <lineage>
        <taxon>Eukaryota</taxon>
        <taxon>Fungi</taxon>
        <taxon>Dikarya</taxon>
        <taxon>Basidiomycota</taxon>
        <taxon>Agaricomycotina</taxon>
        <taxon>Agaricomycetes</taxon>
        <taxon>Polyporales</taxon>
        <taxon>Meripilaceae</taxon>
        <taxon>Meripilus</taxon>
    </lineage>
</organism>
<keyword evidence="5" id="KW-1185">Reference proteome</keyword>
<dbReference type="Gene3D" id="1.20.1280.50">
    <property type="match status" value="1"/>
</dbReference>
<dbReference type="PROSITE" id="PS50181">
    <property type="entry name" value="FBOX"/>
    <property type="match status" value="2"/>
</dbReference>
<dbReference type="SMART" id="SM00256">
    <property type="entry name" value="FBOX"/>
    <property type="match status" value="2"/>
</dbReference>
<dbReference type="EMBL" id="JANAWD010000036">
    <property type="protein sequence ID" value="KAJ3489941.1"/>
    <property type="molecule type" value="Genomic_DNA"/>
</dbReference>
<dbReference type="Proteomes" id="UP001212997">
    <property type="component" value="Unassembled WGS sequence"/>
</dbReference>